<feature type="transmembrane region" description="Helical" evidence="1">
    <location>
        <begin position="12"/>
        <end position="33"/>
    </location>
</feature>
<dbReference type="Proteomes" id="UP000254255">
    <property type="component" value="Unassembled WGS sequence"/>
</dbReference>
<sequence>MDIKKAWENKTVRISVIGAALMVLIVVISQSIFTTPVKKEKKTQKKICKLDSLLMIHK</sequence>
<proteinExistence type="predicted"/>
<name>A0A377F5K9_ECOLX</name>
<evidence type="ECO:0000256" key="1">
    <source>
        <dbReference type="SAM" id="Phobius"/>
    </source>
</evidence>
<evidence type="ECO:0000313" key="3">
    <source>
        <dbReference type="Proteomes" id="UP000254255"/>
    </source>
</evidence>
<keyword evidence="1" id="KW-0472">Membrane</keyword>
<keyword evidence="1" id="KW-0812">Transmembrane</keyword>
<dbReference type="AlphaFoldDB" id="A0A377F5K9"/>
<gene>
    <name evidence="2" type="ORF">NCTC13148_05316</name>
</gene>
<accession>A0A377F5K9</accession>
<protein>
    <submittedName>
        <fullName evidence="2">Putative plasmid transfer protein</fullName>
    </submittedName>
</protein>
<dbReference type="EMBL" id="UGET01000005">
    <property type="protein sequence ID" value="STN24920.1"/>
    <property type="molecule type" value="Genomic_DNA"/>
</dbReference>
<keyword evidence="1" id="KW-1133">Transmembrane helix</keyword>
<organism evidence="2 3">
    <name type="scientific">Escherichia coli</name>
    <dbReference type="NCBI Taxonomy" id="562"/>
    <lineage>
        <taxon>Bacteria</taxon>
        <taxon>Pseudomonadati</taxon>
        <taxon>Pseudomonadota</taxon>
        <taxon>Gammaproteobacteria</taxon>
        <taxon>Enterobacterales</taxon>
        <taxon>Enterobacteriaceae</taxon>
        <taxon>Escherichia</taxon>
    </lineage>
</organism>
<evidence type="ECO:0000313" key="2">
    <source>
        <dbReference type="EMBL" id="STN24920.1"/>
    </source>
</evidence>
<reference evidence="2 3" key="1">
    <citation type="submission" date="2018-06" db="EMBL/GenBank/DDBJ databases">
        <authorList>
            <consortium name="Pathogen Informatics"/>
            <person name="Doyle S."/>
        </authorList>
    </citation>
    <scope>NUCLEOTIDE SEQUENCE [LARGE SCALE GENOMIC DNA]</scope>
    <source>
        <strain evidence="2 3">NCTC13148</strain>
    </source>
</reference>